<dbReference type="PANTHER" id="PTHR10746:SF6">
    <property type="entry name" value="LARGE RIBOSOMAL SUBUNIT PROTEIN UL4M"/>
    <property type="match status" value="1"/>
</dbReference>
<comment type="function">
    <text evidence="5">Forms part of the polypeptide exit tunnel.</text>
</comment>
<sequence>MSISVKTYNSEGKEAGTMKLPEKIFGVELNSDLVHRVMVLQQANRRQILADTKGRGEVSGGGRKPWAQKHTGRARHGSIRSPIWKGGGVTHGPSSERNFVKKINKKMRRKALSMVLSAKAKGDLLVLLEDLKLESGKTKELATLLRKLPCDNKRLLLVLPAMNQELIHAGNNLAFAKTMQARELNVLDLVQAKYLVMPKDSVRVIEETFVK</sequence>
<dbReference type="PANTHER" id="PTHR10746">
    <property type="entry name" value="50S RIBOSOMAL PROTEIN L4"/>
    <property type="match status" value="1"/>
</dbReference>
<name>A0A1G2QXY2_9BACT</name>
<dbReference type="GO" id="GO:0003735">
    <property type="term" value="F:structural constituent of ribosome"/>
    <property type="evidence" value="ECO:0007669"/>
    <property type="project" value="InterPro"/>
</dbReference>
<gene>
    <name evidence="5" type="primary">rplD</name>
    <name evidence="7" type="ORF">A2843_00205</name>
</gene>
<dbReference type="Pfam" id="PF00573">
    <property type="entry name" value="Ribosomal_L4"/>
    <property type="match status" value="1"/>
</dbReference>
<feature type="compositionally biased region" description="Basic residues" evidence="6">
    <location>
        <begin position="66"/>
        <end position="78"/>
    </location>
</feature>
<proteinExistence type="inferred from homology"/>
<dbReference type="GO" id="GO:0019843">
    <property type="term" value="F:rRNA binding"/>
    <property type="evidence" value="ECO:0007669"/>
    <property type="project" value="UniProtKB-UniRule"/>
</dbReference>
<dbReference type="InterPro" id="IPR013005">
    <property type="entry name" value="Ribosomal_uL4-like"/>
</dbReference>
<comment type="subunit">
    <text evidence="5">Part of the 50S ribosomal subunit.</text>
</comment>
<dbReference type="GO" id="GO:0005840">
    <property type="term" value="C:ribosome"/>
    <property type="evidence" value="ECO:0007669"/>
    <property type="project" value="UniProtKB-KW"/>
</dbReference>
<evidence type="ECO:0000256" key="5">
    <source>
        <dbReference type="HAMAP-Rule" id="MF_01328"/>
    </source>
</evidence>
<protein>
    <recommendedName>
        <fullName evidence="4 5">Large ribosomal subunit protein uL4</fullName>
    </recommendedName>
</protein>
<feature type="region of interest" description="Disordered" evidence="6">
    <location>
        <begin position="54"/>
        <end position="96"/>
    </location>
</feature>
<keyword evidence="5" id="KW-0694">RNA-binding</keyword>
<reference evidence="7 8" key="1">
    <citation type="journal article" date="2016" name="Nat. Commun.">
        <title>Thousands of microbial genomes shed light on interconnected biogeochemical processes in an aquifer system.</title>
        <authorList>
            <person name="Anantharaman K."/>
            <person name="Brown C.T."/>
            <person name="Hug L.A."/>
            <person name="Sharon I."/>
            <person name="Castelle C.J."/>
            <person name="Probst A.J."/>
            <person name="Thomas B.C."/>
            <person name="Singh A."/>
            <person name="Wilkins M.J."/>
            <person name="Karaoz U."/>
            <person name="Brodie E.L."/>
            <person name="Williams K.H."/>
            <person name="Hubbard S.S."/>
            <person name="Banfield J.F."/>
        </authorList>
    </citation>
    <scope>NUCLEOTIDE SEQUENCE [LARGE SCALE GENOMIC DNA]</scope>
</reference>
<dbReference type="EMBL" id="MHTS01000009">
    <property type="protein sequence ID" value="OHA64691.1"/>
    <property type="molecule type" value="Genomic_DNA"/>
</dbReference>
<dbReference type="SUPFAM" id="SSF52166">
    <property type="entry name" value="Ribosomal protein L4"/>
    <property type="match status" value="1"/>
</dbReference>
<dbReference type="Gene3D" id="3.40.1370.10">
    <property type="match status" value="1"/>
</dbReference>
<dbReference type="Proteomes" id="UP000178170">
    <property type="component" value="Unassembled WGS sequence"/>
</dbReference>
<dbReference type="AlphaFoldDB" id="A0A1G2QXY2"/>
<dbReference type="GO" id="GO:1990904">
    <property type="term" value="C:ribonucleoprotein complex"/>
    <property type="evidence" value="ECO:0007669"/>
    <property type="project" value="UniProtKB-KW"/>
</dbReference>
<evidence type="ECO:0000313" key="8">
    <source>
        <dbReference type="Proteomes" id="UP000178170"/>
    </source>
</evidence>
<evidence type="ECO:0000256" key="3">
    <source>
        <dbReference type="ARBA" id="ARBA00023274"/>
    </source>
</evidence>
<dbReference type="GO" id="GO:0006412">
    <property type="term" value="P:translation"/>
    <property type="evidence" value="ECO:0007669"/>
    <property type="project" value="UniProtKB-UniRule"/>
</dbReference>
<comment type="function">
    <text evidence="5">One of the primary rRNA binding proteins, this protein initially binds near the 5'-end of the 23S rRNA. It is important during the early stages of 50S assembly. It makes multiple contacts with different domains of the 23S rRNA in the assembled 50S subunit and ribosome.</text>
</comment>
<accession>A0A1G2QXY2</accession>
<keyword evidence="5" id="KW-0699">rRNA-binding</keyword>
<dbReference type="InterPro" id="IPR002136">
    <property type="entry name" value="Ribosomal_uL4"/>
</dbReference>
<evidence type="ECO:0000313" key="7">
    <source>
        <dbReference type="EMBL" id="OHA64691.1"/>
    </source>
</evidence>
<comment type="similarity">
    <text evidence="1 5">Belongs to the universal ribosomal protein uL4 family.</text>
</comment>
<comment type="caution">
    <text evidence="7">The sequence shown here is derived from an EMBL/GenBank/DDBJ whole genome shotgun (WGS) entry which is preliminary data.</text>
</comment>
<keyword evidence="2 5" id="KW-0689">Ribosomal protein</keyword>
<dbReference type="InterPro" id="IPR023574">
    <property type="entry name" value="Ribosomal_uL4_dom_sf"/>
</dbReference>
<evidence type="ECO:0000256" key="4">
    <source>
        <dbReference type="ARBA" id="ARBA00035244"/>
    </source>
</evidence>
<evidence type="ECO:0000256" key="1">
    <source>
        <dbReference type="ARBA" id="ARBA00010528"/>
    </source>
</evidence>
<evidence type="ECO:0000256" key="6">
    <source>
        <dbReference type="SAM" id="MobiDB-lite"/>
    </source>
</evidence>
<evidence type="ECO:0000256" key="2">
    <source>
        <dbReference type="ARBA" id="ARBA00022980"/>
    </source>
</evidence>
<dbReference type="NCBIfam" id="TIGR03953">
    <property type="entry name" value="rplD_bact"/>
    <property type="match status" value="1"/>
</dbReference>
<dbReference type="HAMAP" id="MF_01328_B">
    <property type="entry name" value="Ribosomal_uL4_B"/>
    <property type="match status" value="1"/>
</dbReference>
<organism evidence="7 8">
    <name type="scientific">Candidatus Wildermuthbacteria bacterium RIFCSPHIGHO2_01_FULL_48_27b</name>
    <dbReference type="NCBI Taxonomy" id="1802447"/>
    <lineage>
        <taxon>Bacteria</taxon>
        <taxon>Candidatus Wildermuthiibacteriota</taxon>
    </lineage>
</organism>
<keyword evidence="3 5" id="KW-0687">Ribonucleoprotein</keyword>